<keyword evidence="3" id="KW-1185">Reference proteome</keyword>
<evidence type="ECO:0000313" key="3">
    <source>
        <dbReference type="Proteomes" id="UP001305779"/>
    </source>
</evidence>
<evidence type="ECO:0000313" key="2">
    <source>
        <dbReference type="EMBL" id="KAK4494612.1"/>
    </source>
</evidence>
<feature type="compositionally biased region" description="Low complexity" evidence="1">
    <location>
        <begin position="1"/>
        <end position="18"/>
    </location>
</feature>
<protein>
    <submittedName>
        <fullName evidence="2">Uncharacterized protein</fullName>
    </submittedName>
</protein>
<feature type="compositionally biased region" description="Low complexity" evidence="1">
    <location>
        <begin position="291"/>
        <end position="316"/>
    </location>
</feature>
<feature type="compositionally biased region" description="Basic and acidic residues" evidence="1">
    <location>
        <begin position="219"/>
        <end position="250"/>
    </location>
</feature>
<comment type="caution">
    <text evidence="2">The sequence shown here is derived from an EMBL/GenBank/DDBJ whole genome shotgun (WGS) entry which is preliminary data.</text>
</comment>
<sequence>MVLEEATSSPSTFTSDAPSSDDDPYAGDRSPTILETRDPTYVPINQPGSEQIYVNLTNLPKPFMSGTHPPFMNNAIQDACKAASTVLQRPVRQEEADALAYHMTRGLRIGSYGGPLGIALAIPLFVRGMGKFRFPGWTPGKKFNPDKFMVLSGQRARIMWHCIRFSAYTFAGSMIGQVAVGSYALSAGSAGRLMDPRLKDLSQKIRENAKNGQSGLLPGKREVDQTAGQREGETWEMARQRMRVQNEERRRSQRAGAGGAAVDDMSPTGGAFTEDFVEDGSSSKSDTFVLSDAQAQRQISSSQRQDGQQTQRQSGGAPRRESSSDPFASSSSESESKPTGSAWERLRQQATSGQGRSSTPRAQPASKPSSNEGDSFTFSNADEDKQLARAEAQKQFDARIEREREGKDFEDSRGRKGW</sequence>
<gene>
    <name evidence="2" type="ORF">PRZ48_013968</name>
</gene>
<name>A0ABR0DZP0_ZASCE</name>
<feature type="region of interest" description="Disordered" evidence="1">
    <location>
        <begin position="208"/>
        <end position="418"/>
    </location>
</feature>
<feature type="compositionally biased region" description="Low complexity" evidence="1">
    <location>
        <begin position="324"/>
        <end position="333"/>
    </location>
</feature>
<proteinExistence type="predicted"/>
<reference evidence="2 3" key="1">
    <citation type="journal article" date="2023" name="G3 (Bethesda)">
        <title>A chromosome-level genome assembly of Zasmidium syzygii isolated from banana leaves.</title>
        <authorList>
            <person name="van Westerhoven A.C."/>
            <person name="Mehrabi R."/>
            <person name="Talebi R."/>
            <person name="Steentjes M.B.F."/>
            <person name="Corcolon B."/>
            <person name="Chong P.A."/>
            <person name="Kema G.H.J."/>
            <person name="Seidl M.F."/>
        </authorList>
    </citation>
    <scope>NUCLEOTIDE SEQUENCE [LARGE SCALE GENOMIC DNA]</scope>
    <source>
        <strain evidence="2 3">P124</strain>
    </source>
</reference>
<feature type="compositionally biased region" description="Polar residues" evidence="1">
    <location>
        <begin position="348"/>
        <end position="380"/>
    </location>
</feature>
<dbReference type="EMBL" id="JAXOVC010000013">
    <property type="protein sequence ID" value="KAK4494612.1"/>
    <property type="molecule type" value="Genomic_DNA"/>
</dbReference>
<feature type="region of interest" description="Disordered" evidence="1">
    <location>
        <begin position="1"/>
        <end position="46"/>
    </location>
</feature>
<dbReference type="Proteomes" id="UP001305779">
    <property type="component" value="Unassembled WGS sequence"/>
</dbReference>
<organism evidence="2 3">
    <name type="scientific">Zasmidium cellare</name>
    <name type="common">Wine cellar mold</name>
    <name type="synonym">Racodium cellare</name>
    <dbReference type="NCBI Taxonomy" id="395010"/>
    <lineage>
        <taxon>Eukaryota</taxon>
        <taxon>Fungi</taxon>
        <taxon>Dikarya</taxon>
        <taxon>Ascomycota</taxon>
        <taxon>Pezizomycotina</taxon>
        <taxon>Dothideomycetes</taxon>
        <taxon>Dothideomycetidae</taxon>
        <taxon>Mycosphaerellales</taxon>
        <taxon>Mycosphaerellaceae</taxon>
        <taxon>Zasmidium</taxon>
    </lineage>
</organism>
<evidence type="ECO:0000256" key="1">
    <source>
        <dbReference type="SAM" id="MobiDB-lite"/>
    </source>
</evidence>
<feature type="compositionally biased region" description="Basic and acidic residues" evidence="1">
    <location>
        <begin position="382"/>
        <end position="418"/>
    </location>
</feature>
<accession>A0ABR0DZP0</accession>